<keyword evidence="3" id="KW-1185">Reference proteome</keyword>
<evidence type="ECO:0000256" key="1">
    <source>
        <dbReference type="SAM" id="MobiDB-lite"/>
    </source>
</evidence>
<accession>A0A9Q1IH84</accession>
<feature type="region of interest" description="Disordered" evidence="1">
    <location>
        <begin position="53"/>
        <end position="155"/>
    </location>
</feature>
<reference evidence="2" key="1">
    <citation type="journal article" date="2023" name="Science">
        <title>Genome structures resolve the early diversification of teleost fishes.</title>
        <authorList>
            <person name="Parey E."/>
            <person name="Louis A."/>
            <person name="Montfort J."/>
            <person name="Bouchez O."/>
            <person name="Roques C."/>
            <person name="Iampietro C."/>
            <person name="Lluch J."/>
            <person name="Castinel A."/>
            <person name="Donnadieu C."/>
            <person name="Desvignes T."/>
            <person name="Floi Bucao C."/>
            <person name="Jouanno E."/>
            <person name="Wen M."/>
            <person name="Mejri S."/>
            <person name="Dirks R."/>
            <person name="Jansen H."/>
            <person name="Henkel C."/>
            <person name="Chen W.J."/>
            <person name="Zahm M."/>
            <person name="Cabau C."/>
            <person name="Klopp C."/>
            <person name="Thompson A.W."/>
            <person name="Robinson-Rechavi M."/>
            <person name="Braasch I."/>
            <person name="Lecointre G."/>
            <person name="Bobe J."/>
            <person name="Postlethwait J.H."/>
            <person name="Berthelot C."/>
            <person name="Roest Crollius H."/>
            <person name="Guiguen Y."/>
        </authorList>
    </citation>
    <scope>NUCLEOTIDE SEQUENCE</scope>
    <source>
        <strain evidence="2">WJC10195</strain>
    </source>
</reference>
<organism evidence="2 3">
    <name type="scientific">Synaphobranchus kaupii</name>
    <name type="common">Kaup's arrowtooth eel</name>
    <dbReference type="NCBI Taxonomy" id="118154"/>
    <lineage>
        <taxon>Eukaryota</taxon>
        <taxon>Metazoa</taxon>
        <taxon>Chordata</taxon>
        <taxon>Craniata</taxon>
        <taxon>Vertebrata</taxon>
        <taxon>Euteleostomi</taxon>
        <taxon>Actinopterygii</taxon>
        <taxon>Neopterygii</taxon>
        <taxon>Teleostei</taxon>
        <taxon>Anguilliformes</taxon>
        <taxon>Synaphobranchidae</taxon>
        <taxon>Synaphobranchus</taxon>
    </lineage>
</organism>
<dbReference type="Proteomes" id="UP001152622">
    <property type="component" value="Chromosome 17"/>
</dbReference>
<evidence type="ECO:0000313" key="3">
    <source>
        <dbReference type="Proteomes" id="UP001152622"/>
    </source>
</evidence>
<dbReference type="AlphaFoldDB" id="A0A9Q1IH84"/>
<evidence type="ECO:0000313" key="2">
    <source>
        <dbReference type="EMBL" id="KAJ8339434.1"/>
    </source>
</evidence>
<protein>
    <submittedName>
        <fullName evidence="2">Uncharacterized protein</fullName>
    </submittedName>
</protein>
<name>A0A9Q1IH84_SYNKA</name>
<comment type="caution">
    <text evidence="2">The sequence shown here is derived from an EMBL/GenBank/DDBJ whole genome shotgun (WGS) entry which is preliminary data.</text>
</comment>
<feature type="compositionally biased region" description="Basic residues" evidence="1">
    <location>
        <begin position="77"/>
        <end position="86"/>
    </location>
</feature>
<proteinExistence type="predicted"/>
<sequence>MARDPQRYLVIQGDDRMKLPSPNDSKFFQSLLDEEELEDLMDAEEYLVPPRFQHPPALLHTPAHGSTLTGKGGRTPLRGKRRHFGRSRNAVPCRASDAPAAKTLSFLPLAHEKHRRSDIKKERPQMEGTHGHGGRTRQRSGALIAVRAQRSAGEA</sequence>
<dbReference type="OrthoDB" id="6219513at2759"/>
<gene>
    <name evidence="2" type="ORF">SKAU_G00362200</name>
</gene>
<dbReference type="EMBL" id="JAINUF010000017">
    <property type="protein sequence ID" value="KAJ8339434.1"/>
    <property type="molecule type" value="Genomic_DNA"/>
</dbReference>